<dbReference type="InterPro" id="IPR005761">
    <property type="entry name" value="UDP-N-AcMur-Glu-dNH2Pim_ligase"/>
</dbReference>
<feature type="binding site" evidence="8">
    <location>
        <begin position="154"/>
        <end position="155"/>
    </location>
    <ligand>
        <name>UDP-N-acetyl-alpha-D-muramoyl-L-alanyl-D-glutamate</name>
        <dbReference type="ChEBI" id="CHEBI:83900"/>
    </ligand>
</feature>
<comment type="caution">
    <text evidence="13">The sequence shown here is derived from an EMBL/GenBank/DDBJ whole genome shotgun (WGS) entry which is preliminary data.</text>
</comment>
<evidence type="ECO:0000256" key="5">
    <source>
        <dbReference type="ARBA" id="ARBA00022984"/>
    </source>
</evidence>
<dbReference type="Pfam" id="PF08245">
    <property type="entry name" value="Mur_ligase_M"/>
    <property type="match status" value="1"/>
</dbReference>
<feature type="domain" description="Mur ligase C-terminal" evidence="11">
    <location>
        <begin position="332"/>
        <end position="459"/>
    </location>
</feature>
<feature type="modified residue" description="N6-carboxylysine" evidence="8">
    <location>
        <position position="221"/>
    </location>
</feature>
<keyword evidence="8" id="KW-0460">Magnesium</keyword>
<keyword evidence="7 8" id="KW-0961">Cell wall biogenesis/degradation</keyword>
<dbReference type="EMBL" id="QXXA01000007">
    <property type="protein sequence ID" value="NBI06760.1"/>
    <property type="molecule type" value="Genomic_DNA"/>
</dbReference>
<dbReference type="NCBIfam" id="NF001126">
    <property type="entry name" value="PRK00139.1-4"/>
    <property type="match status" value="1"/>
</dbReference>
<keyword evidence="14" id="KW-1185">Reference proteome</keyword>
<evidence type="ECO:0000259" key="12">
    <source>
        <dbReference type="Pfam" id="PF08245"/>
    </source>
</evidence>
<dbReference type="GO" id="GO:0000287">
    <property type="term" value="F:magnesium ion binding"/>
    <property type="evidence" value="ECO:0007669"/>
    <property type="project" value="UniProtKB-UniRule"/>
</dbReference>
<organism evidence="13 14">
    <name type="scientific">Senegalia massiliensis</name>
    <dbReference type="NCBI Taxonomy" id="1720316"/>
    <lineage>
        <taxon>Bacteria</taxon>
        <taxon>Bacillati</taxon>
        <taxon>Bacillota</taxon>
        <taxon>Clostridia</taxon>
        <taxon>Eubacteriales</taxon>
        <taxon>Clostridiaceae</taxon>
        <taxon>Senegalia</taxon>
    </lineage>
</organism>
<feature type="binding site" evidence="8">
    <location>
        <position position="181"/>
    </location>
    <ligand>
        <name>UDP-N-acetyl-alpha-D-muramoyl-L-alanyl-D-glutamate</name>
        <dbReference type="ChEBI" id="CHEBI:83900"/>
    </ligand>
</feature>
<dbReference type="GO" id="GO:0008360">
    <property type="term" value="P:regulation of cell shape"/>
    <property type="evidence" value="ECO:0007669"/>
    <property type="project" value="UniProtKB-KW"/>
</dbReference>
<evidence type="ECO:0000259" key="11">
    <source>
        <dbReference type="Pfam" id="PF02875"/>
    </source>
</evidence>
<comment type="subcellular location">
    <subcellularLocation>
        <location evidence="8 9">Cytoplasm</location>
    </subcellularLocation>
</comment>
<dbReference type="Pfam" id="PF02875">
    <property type="entry name" value="Mur_ligase_C"/>
    <property type="match status" value="1"/>
</dbReference>
<keyword evidence="8" id="KW-0963">Cytoplasm</keyword>
<dbReference type="PANTHER" id="PTHR23135:SF4">
    <property type="entry name" value="UDP-N-ACETYLMURAMOYL-L-ALANYL-D-GLUTAMATE--2,6-DIAMINOPIMELATE LIGASE MURE HOMOLOG, CHLOROPLASTIC"/>
    <property type="match status" value="1"/>
</dbReference>
<evidence type="ECO:0000256" key="6">
    <source>
        <dbReference type="ARBA" id="ARBA00023306"/>
    </source>
</evidence>
<evidence type="ECO:0000256" key="7">
    <source>
        <dbReference type="ARBA" id="ARBA00023316"/>
    </source>
</evidence>
<dbReference type="RefSeq" id="WP_160197231.1">
    <property type="nucleotide sequence ID" value="NZ_QXXA01000007.1"/>
</dbReference>
<dbReference type="AlphaFoldDB" id="A0A845QX91"/>
<evidence type="ECO:0000256" key="9">
    <source>
        <dbReference type="RuleBase" id="RU004135"/>
    </source>
</evidence>
<keyword evidence="6 8" id="KW-0131">Cell cycle</keyword>
<evidence type="ECO:0000256" key="2">
    <source>
        <dbReference type="ARBA" id="ARBA00005898"/>
    </source>
</evidence>
<dbReference type="GO" id="GO:0051301">
    <property type="term" value="P:cell division"/>
    <property type="evidence" value="ECO:0007669"/>
    <property type="project" value="UniProtKB-KW"/>
</dbReference>
<dbReference type="InterPro" id="IPR036565">
    <property type="entry name" value="Mur-like_cat_sf"/>
</dbReference>
<comment type="caution">
    <text evidence="8">Lacks conserved residue(s) required for the propagation of feature annotation.</text>
</comment>
<evidence type="ECO:0000256" key="8">
    <source>
        <dbReference type="HAMAP-Rule" id="MF_00208"/>
    </source>
</evidence>
<keyword evidence="8 13" id="KW-0436">Ligase</keyword>
<dbReference type="PANTHER" id="PTHR23135">
    <property type="entry name" value="MUR LIGASE FAMILY MEMBER"/>
    <property type="match status" value="1"/>
</dbReference>
<dbReference type="GO" id="GO:0009252">
    <property type="term" value="P:peptidoglycan biosynthetic process"/>
    <property type="evidence" value="ECO:0007669"/>
    <property type="project" value="UniProtKB-UniRule"/>
</dbReference>
<dbReference type="GO" id="GO:0071555">
    <property type="term" value="P:cell wall organization"/>
    <property type="evidence" value="ECO:0007669"/>
    <property type="project" value="UniProtKB-KW"/>
</dbReference>
<dbReference type="InterPro" id="IPR004101">
    <property type="entry name" value="Mur_ligase_C"/>
</dbReference>
<accession>A0A845QX91</accession>
<comment type="similarity">
    <text evidence="2 8">Belongs to the MurCDEF family. MurE subfamily.</text>
</comment>
<dbReference type="GO" id="GO:0005737">
    <property type="term" value="C:cytoplasm"/>
    <property type="evidence" value="ECO:0007669"/>
    <property type="project" value="UniProtKB-SubCell"/>
</dbReference>
<name>A0A845QX91_9CLOT</name>
<keyword evidence="4 8" id="KW-0133">Cell shape</keyword>
<dbReference type="SUPFAM" id="SSF63418">
    <property type="entry name" value="MurE/MurF N-terminal domain"/>
    <property type="match status" value="1"/>
</dbReference>
<dbReference type="Gene3D" id="3.40.1190.10">
    <property type="entry name" value="Mur-like, catalytic domain"/>
    <property type="match status" value="1"/>
</dbReference>
<dbReference type="OrthoDB" id="9800958at2"/>
<keyword evidence="3 8" id="KW-0132">Cell division</keyword>
<dbReference type="InterPro" id="IPR013221">
    <property type="entry name" value="Mur_ligase_cen"/>
</dbReference>
<dbReference type="EC" id="6.3.2.-" evidence="8"/>
<dbReference type="GO" id="GO:0005524">
    <property type="term" value="F:ATP binding"/>
    <property type="evidence" value="ECO:0007669"/>
    <property type="project" value="UniProtKB-UniRule"/>
</dbReference>
<feature type="domain" description="Mur ligase central" evidence="12">
    <location>
        <begin position="110"/>
        <end position="308"/>
    </location>
</feature>
<keyword evidence="5 8" id="KW-0573">Peptidoglycan synthesis</keyword>
<comment type="cofactor">
    <cofactor evidence="8">
        <name>Mg(2+)</name>
        <dbReference type="ChEBI" id="CHEBI:18420"/>
    </cofactor>
</comment>
<dbReference type="Pfam" id="PF01225">
    <property type="entry name" value="Mur_ligase"/>
    <property type="match status" value="1"/>
</dbReference>
<proteinExistence type="inferred from homology"/>
<comment type="pathway">
    <text evidence="1 8 9">Cell wall biogenesis; peptidoglycan biosynthesis.</text>
</comment>
<keyword evidence="8" id="KW-0067">ATP-binding</keyword>
<feature type="binding site" evidence="8">
    <location>
        <begin position="112"/>
        <end position="118"/>
    </location>
    <ligand>
        <name>ATP</name>
        <dbReference type="ChEBI" id="CHEBI:30616"/>
    </ligand>
</feature>
<dbReference type="InterPro" id="IPR000713">
    <property type="entry name" value="Mur_ligase_N"/>
</dbReference>
<evidence type="ECO:0000256" key="3">
    <source>
        <dbReference type="ARBA" id="ARBA00022618"/>
    </source>
</evidence>
<keyword evidence="8" id="KW-0547">Nucleotide-binding</keyword>
<dbReference type="UniPathway" id="UPA00219"/>
<evidence type="ECO:0000259" key="10">
    <source>
        <dbReference type="Pfam" id="PF01225"/>
    </source>
</evidence>
<evidence type="ECO:0000256" key="4">
    <source>
        <dbReference type="ARBA" id="ARBA00022960"/>
    </source>
</evidence>
<reference evidence="13 14" key="1">
    <citation type="submission" date="2018-08" db="EMBL/GenBank/DDBJ databases">
        <title>Murine metabolic-syndrome-specific gut microbial biobank.</title>
        <authorList>
            <person name="Liu C."/>
        </authorList>
    </citation>
    <scope>NUCLEOTIDE SEQUENCE [LARGE SCALE GENOMIC DNA]</scope>
    <source>
        <strain evidence="13 14">583</strain>
    </source>
</reference>
<comment type="function">
    <text evidence="8">Catalyzes the addition of an amino acid to the nucleotide precursor UDP-N-acetylmuramoyl-L-alanyl-D-glutamate (UMAG) in the biosynthesis of bacterial cell-wall peptidoglycan.</text>
</comment>
<dbReference type="InterPro" id="IPR036615">
    <property type="entry name" value="Mur_ligase_C_dom_sf"/>
</dbReference>
<dbReference type="InterPro" id="IPR035911">
    <property type="entry name" value="MurE/MurF_N"/>
</dbReference>
<dbReference type="Gene3D" id="3.90.190.20">
    <property type="entry name" value="Mur ligase, C-terminal domain"/>
    <property type="match status" value="1"/>
</dbReference>
<feature type="domain" description="Mur ligase N-terminal catalytic" evidence="10">
    <location>
        <begin position="23"/>
        <end position="98"/>
    </location>
</feature>
<dbReference type="SUPFAM" id="SSF53623">
    <property type="entry name" value="MurD-like peptide ligases, catalytic domain"/>
    <property type="match status" value="1"/>
</dbReference>
<feature type="binding site" evidence="8">
    <location>
        <position position="30"/>
    </location>
    <ligand>
        <name>UDP-N-acetyl-alpha-D-muramoyl-L-alanyl-D-glutamate</name>
        <dbReference type="ChEBI" id="CHEBI:83900"/>
    </ligand>
</feature>
<dbReference type="HAMAP" id="MF_00208">
    <property type="entry name" value="MurE"/>
    <property type="match status" value="1"/>
</dbReference>
<dbReference type="NCBIfam" id="TIGR01085">
    <property type="entry name" value="murE"/>
    <property type="match status" value="1"/>
</dbReference>
<dbReference type="GO" id="GO:0016881">
    <property type="term" value="F:acid-amino acid ligase activity"/>
    <property type="evidence" value="ECO:0007669"/>
    <property type="project" value="UniProtKB-UniRule"/>
</dbReference>
<protein>
    <recommendedName>
        <fullName evidence="8">UDP-N-acetylmuramyl-tripeptide synthetase</fullName>
        <ecNumber evidence="8">6.3.2.-</ecNumber>
    </recommendedName>
    <alternativeName>
        <fullName evidence="8">UDP-MurNAc-tripeptide synthetase</fullName>
    </alternativeName>
</protein>
<evidence type="ECO:0000256" key="1">
    <source>
        <dbReference type="ARBA" id="ARBA00004752"/>
    </source>
</evidence>
<dbReference type="SUPFAM" id="SSF53244">
    <property type="entry name" value="MurD-like peptide ligases, peptide-binding domain"/>
    <property type="match status" value="1"/>
</dbReference>
<dbReference type="Proteomes" id="UP000467132">
    <property type="component" value="Unassembled WGS sequence"/>
</dbReference>
<sequence length="489" mass="55698">MKLQKLIEDLDYINISGDLEKQISGIEHNSKNIKENFLFIAIKGFKLDGHDFIFDALSRGSKVIVVENNNFYNKRDDITIITVKNSRIALAVLSNAFYNYPSTRLNIVGITGTNGKTSTSYFLESIFKNNQWKTGVIGTLGVKINEQNYNIDKTTPEANNLQLFLHNMLEKDINHCIMEVSSHSLSLNRVHKIQFDIGIFTNLSEEHLDFHKSLDEYMNSKIKLFYMTDKINIINSDDEFGKKMISKLKDLKTRIITYGINSGDIQAKNIIQMTKNISFDLVTSLGNINIKLNTPGIFNIYNALAAISCSIALGIDLKTIKQGLEKLENVKGRFQVIKSDEDFDVIIDFAHSPDGFKNVLKTVNEFAKARIITVFGCGGDRDKSKRPKMGEIAAKYSDICILTSDNSRSEDTQVIIEQIIQGIEESSYEYFKIPDRKKAIKKAIEIARPYDIVMILGKGHETYQIINQKKIEFDEYKIVKDILDSYRQK</sequence>
<comment type="PTM">
    <text evidence="8">Carboxylation is probably crucial for Mg(2+) binding and, consequently, for the gamma-phosphate positioning of ATP.</text>
</comment>
<dbReference type="Gene3D" id="3.40.1390.10">
    <property type="entry name" value="MurE/MurF, N-terminal domain"/>
    <property type="match status" value="1"/>
</dbReference>
<evidence type="ECO:0000313" key="14">
    <source>
        <dbReference type="Proteomes" id="UP000467132"/>
    </source>
</evidence>
<dbReference type="NCBIfam" id="NF001124">
    <property type="entry name" value="PRK00139.1-2"/>
    <property type="match status" value="1"/>
</dbReference>
<evidence type="ECO:0000313" key="13">
    <source>
        <dbReference type="EMBL" id="NBI06760.1"/>
    </source>
</evidence>
<gene>
    <name evidence="8" type="primary">murE</name>
    <name evidence="13" type="ORF">D3Z33_07785</name>
</gene>
<feature type="binding site" evidence="8">
    <location>
        <position position="189"/>
    </location>
    <ligand>
        <name>UDP-N-acetyl-alpha-D-muramoyl-L-alanyl-D-glutamate</name>
        <dbReference type="ChEBI" id="CHEBI:83900"/>
    </ligand>
</feature>